<dbReference type="InterPro" id="IPR000355">
    <property type="entry name" value="Chemokine_rcpt"/>
</dbReference>
<dbReference type="GO" id="GO:0051928">
    <property type="term" value="P:positive regulation of calcium ion transport"/>
    <property type="evidence" value="ECO:0007669"/>
    <property type="project" value="Ensembl"/>
</dbReference>
<evidence type="ECO:0000256" key="8">
    <source>
        <dbReference type="ARBA" id="ARBA00023170"/>
    </source>
</evidence>
<dbReference type="Ensembl" id="ENSMODT00000014578.3">
    <property type="protein sequence ID" value="ENSMODP00000014314.3"/>
    <property type="gene ID" value="ENSMODG00000011451.3"/>
</dbReference>
<dbReference type="GO" id="GO:0016493">
    <property type="term" value="F:C-C chemokine receptor activity"/>
    <property type="evidence" value="ECO:0000318"/>
    <property type="project" value="GO_Central"/>
</dbReference>
<dbReference type="GO" id="GO:0007204">
    <property type="term" value="P:positive regulation of cytosolic calcium ion concentration"/>
    <property type="evidence" value="ECO:0000318"/>
    <property type="project" value="GO_Central"/>
</dbReference>
<dbReference type="InterPro" id="IPR050119">
    <property type="entry name" value="CCR1-9-like"/>
</dbReference>
<dbReference type="InterPro" id="IPR017452">
    <property type="entry name" value="GPCR_Rhodpsn_7TM"/>
</dbReference>
<feature type="transmembrane region" description="Helical" evidence="11">
    <location>
        <begin position="247"/>
        <end position="269"/>
    </location>
</feature>
<name>F6W190_MONDO</name>
<evidence type="ECO:0000313" key="14">
    <source>
        <dbReference type="Proteomes" id="UP000002280"/>
    </source>
</evidence>
<keyword evidence="3 10" id="KW-0812">Transmembrane</keyword>
<dbReference type="AlphaFoldDB" id="F6W190"/>
<reference evidence="13 14" key="1">
    <citation type="journal article" date="2007" name="Nature">
        <title>Genome of the marsupial Monodelphis domestica reveals innovation in non-coding sequences.</title>
        <authorList>
            <person name="Mikkelsen T.S."/>
            <person name="Wakefield M.J."/>
            <person name="Aken B."/>
            <person name="Amemiya C.T."/>
            <person name="Chang J.L."/>
            <person name="Duke S."/>
            <person name="Garber M."/>
            <person name="Gentles A.J."/>
            <person name="Goodstadt L."/>
            <person name="Heger A."/>
            <person name="Jurka J."/>
            <person name="Kamal M."/>
            <person name="Mauceli E."/>
            <person name="Searle S.M."/>
            <person name="Sharpe T."/>
            <person name="Baker M.L."/>
            <person name="Batzer M.A."/>
            <person name="Benos P.V."/>
            <person name="Belov K."/>
            <person name="Clamp M."/>
            <person name="Cook A."/>
            <person name="Cuff J."/>
            <person name="Das R."/>
            <person name="Davidow L."/>
            <person name="Deakin J.E."/>
            <person name="Fazzari M.J."/>
            <person name="Glass J.L."/>
            <person name="Grabherr M."/>
            <person name="Greally J.M."/>
            <person name="Gu W."/>
            <person name="Hore T.A."/>
            <person name="Huttley G.A."/>
            <person name="Kleber M."/>
            <person name="Jirtle R.L."/>
            <person name="Koina E."/>
            <person name="Lee J.T."/>
            <person name="Mahony S."/>
            <person name="Marra M.A."/>
            <person name="Miller R.D."/>
            <person name="Nicholls R.D."/>
            <person name="Oda M."/>
            <person name="Papenfuss A.T."/>
            <person name="Parra Z.E."/>
            <person name="Pollock D.D."/>
            <person name="Ray D.A."/>
            <person name="Schein J.E."/>
            <person name="Speed T.P."/>
            <person name="Thompson K."/>
            <person name="VandeBerg J.L."/>
            <person name="Wade C.M."/>
            <person name="Walker J.A."/>
            <person name="Waters P.D."/>
            <person name="Webber C."/>
            <person name="Weidman J.R."/>
            <person name="Xie X."/>
            <person name="Zody M.C."/>
            <person name="Baldwin J."/>
            <person name="Abdouelleil A."/>
            <person name="Abdulkadir J."/>
            <person name="Abebe A."/>
            <person name="Abera B."/>
            <person name="Abreu J."/>
            <person name="Acer S.C."/>
            <person name="Aftuck L."/>
            <person name="Alexander A."/>
            <person name="An P."/>
            <person name="Anderson E."/>
            <person name="Anderson S."/>
            <person name="Arachi H."/>
            <person name="Azer M."/>
            <person name="Bachantsang P."/>
            <person name="Barry A."/>
            <person name="Bayul T."/>
            <person name="Berlin A."/>
            <person name="Bessette D."/>
            <person name="Bloom T."/>
            <person name="Bloom T."/>
            <person name="Boguslavskiy L."/>
            <person name="Bonnet C."/>
            <person name="Boukhgalter B."/>
            <person name="Bourzgui I."/>
            <person name="Brown A."/>
            <person name="Cahill P."/>
            <person name="Channer S."/>
            <person name="Cheshatsang Y."/>
            <person name="Chuda L."/>
            <person name="Citroen M."/>
            <person name="Collymore A."/>
            <person name="Cooke P."/>
            <person name="Costello M."/>
            <person name="D'Aco K."/>
            <person name="Daza R."/>
            <person name="De Haan G."/>
            <person name="DeGray S."/>
            <person name="DeMaso C."/>
            <person name="Dhargay N."/>
            <person name="Dooley K."/>
            <person name="Dooley E."/>
            <person name="Doricent M."/>
            <person name="Dorje P."/>
            <person name="Dorjee K."/>
            <person name="Dupes A."/>
            <person name="Elong R."/>
            <person name="Falk J."/>
            <person name="Farina A."/>
            <person name="Faro S."/>
            <person name="Ferguson D."/>
            <person name="Fisher S."/>
            <person name="Foley C.D."/>
            <person name="Franke A."/>
            <person name="Friedrich D."/>
            <person name="Gadbois L."/>
            <person name="Gearin G."/>
            <person name="Gearin C.R."/>
            <person name="Giannoukos G."/>
            <person name="Goode T."/>
            <person name="Graham J."/>
            <person name="Grandbois E."/>
            <person name="Grewal S."/>
            <person name="Gyaltsen K."/>
            <person name="Hafez N."/>
            <person name="Hagos B."/>
            <person name="Hall J."/>
            <person name="Henson C."/>
            <person name="Hollinger A."/>
            <person name="Honan T."/>
            <person name="Huard M.D."/>
            <person name="Hughes L."/>
            <person name="Hurhula B."/>
            <person name="Husby M.E."/>
            <person name="Kamat A."/>
            <person name="Kanga B."/>
            <person name="Kashin S."/>
            <person name="Khazanovich D."/>
            <person name="Kisner P."/>
            <person name="Lance K."/>
            <person name="Lara M."/>
            <person name="Lee W."/>
            <person name="Lennon N."/>
            <person name="Letendre F."/>
            <person name="LeVine R."/>
            <person name="Lipovsky A."/>
            <person name="Liu X."/>
            <person name="Liu J."/>
            <person name="Liu S."/>
            <person name="Lokyitsang T."/>
            <person name="Lokyitsang Y."/>
            <person name="Lubonja R."/>
            <person name="Lui A."/>
            <person name="MacDonald P."/>
            <person name="Magnisalis V."/>
            <person name="Maru K."/>
            <person name="Matthews C."/>
            <person name="McCusker W."/>
            <person name="McDonough S."/>
            <person name="Mehta T."/>
            <person name="Meldrim J."/>
            <person name="Meneus L."/>
            <person name="Mihai O."/>
            <person name="Mihalev A."/>
            <person name="Mihova T."/>
            <person name="Mittelman R."/>
            <person name="Mlenga V."/>
            <person name="Montmayeur A."/>
            <person name="Mulrain L."/>
            <person name="Navidi A."/>
            <person name="Naylor J."/>
            <person name="Negash T."/>
            <person name="Nguyen T."/>
            <person name="Nguyen N."/>
            <person name="Nicol R."/>
            <person name="Norbu C."/>
            <person name="Norbu N."/>
            <person name="Novod N."/>
            <person name="O'Neill B."/>
            <person name="Osman S."/>
            <person name="Markiewicz E."/>
            <person name="Oyono O.L."/>
            <person name="Patti C."/>
            <person name="Phunkhang P."/>
            <person name="Pierre F."/>
            <person name="Priest M."/>
            <person name="Raghuraman S."/>
            <person name="Rege F."/>
            <person name="Reyes R."/>
            <person name="Rise C."/>
            <person name="Rogov P."/>
            <person name="Ross K."/>
            <person name="Ryan E."/>
            <person name="Settipalli S."/>
            <person name="Shea T."/>
            <person name="Sherpa N."/>
            <person name="Shi L."/>
            <person name="Shih D."/>
            <person name="Sparrow T."/>
            <person name="Spaulding J."/>
            <person name="Stalker J."/>
            <person name="Stange-Thomann N."/>
            <person name="Stavropoulos S."/>
            <person name="Stone C."/>
            <person name="Strader C."/>
            <person name="Tesfaye S."/>
            <person name="Thomson T."/>
            <person name="Thoulutsang Y."/>
            <person name="Thoulutsang D."/>
            <person name="Topham K."/>
            <person name="Topping I."/>
            <person name="Tsamla T."/>
            <person name="Vassiliev H."/>
            <person name="Vo A."/>
            <person name="Wangchuk T."/>
            <person name="Wangdi T."/>
            <person name="Weiand M."/>
            <person name="Wilkinson J."/>
            <person name="Wilson A."/>
            <person name="Yadav S."/>
            <person name="Young G."/>
            <person name="Yu Q."/>
            <person name="Zembek L."/>
            <person name="Zhong D."/>
            <person name="Zimmer A."/>
            <person name="Zwirko Z."/>
            <person name="Jaffe D.B."/>
            <person name="Alvarez P."/>
            <person name="Brockman W."/>
            <person name="Butler J."/>
            <person name="Chin C."/>
            <person name="Gnerre S."/>
            <person name="MacCallum I."/>
            <person name="Graves J.A."/>
            <person name="Ponting C.P."/>
            <person name="Breen M."/>
            <person name="Samollow P.B."/>
            <person name="Lander E.S."/>
            <person name="Lindblad-Toh K."/>
        </authorList>
    </citation>
    <scope>NUCLEOTIDE SEQUENCE [LARGE SCALE GENOMIC DNA]</scope>
</reference>
<dbReference type="eggNOG" id="KOG3656">
    <property type="taxonomic scope" value="Eukaryota"/>
</dbReference>
<keyword evidence="6 11" id="KW-0472">Membrane</keyword>
<dbReference type="PRINTS" id="PR00237">
    <property type="entry name" value="GPCRRHODOPSN"/>
</dbReference>
<feature type="transmembrane region" description="Helical" evidence="11">
    <location>
        <begin position="119"/>
        <end position="143"/>
    </location>
</feature>
<dbReference type="GO" id="GO:0019722">
    <property type="term" value="P:calcium-mediated signaling"/>
    <property type="evidence" value="ECO:0000318"/>
    <property type="project" value="GO_Central"/>
</dbReference>
<keyword evidence="7" id="KW-1015">Disulfide bond</keyword>
<gene>
    <name evidence="13" type="primary">CCR1</name>
</gene>
<evidence type="ECO:0000256" key="5">
    <source>
        <dbReference type="ARBA" id="ARBA00023040"/>
    </source>
</evidence>
<dbReference type="GO" id="GO:0070374">
    <property type="term" value="P:positive regulation of ERK1 and ERK2 cascade"/>
    <property type="evidence" value="ECO:0007669"/>
    <property type="project" value="Ensembl"/>
</dbReference>
<dbReference type="SMART" id="SM01381">
    <property type="entry name" value="7TM_GPCR_Srsx"/>
    <property type="match status" value="1"/>
</dbReference>
<evidence type="ECO:0000256" key="10">
    <source>
        <dbReference type="RuleBase" id="RU000688"/>
    </source>
</evidence>
<dbReference type="Bgee" id="ENSMODG00000011451">
    <property type="expression patterns" value="Expressed in skeleton of lower jaw and 14 other cell types or tissues"/>
</dbReference>
<comment type="similarity">
    <text evidence="10">Belongs to the G-protein coupled receptor 1 family.</text>
</comment>
<dbReference type="GO" id="GO:0006816">
    <property type="term" value="P:calcium ion transport"/>
    <property type="evidence" value="ECO:0007669"/>
    <property type="project" value="Ensembl"/>
</dbReference>
<evidence type="ECO:0000256" key="4">
    <source>
        <dbReference type="ARBA" id="ARBA00022989"/>
    </source>
</evidence>
<evidence type="ECO:0000259" key="12">
    <source>
        <dbReference type="PROSITE" id="PS50262"/>
    </source>
</evidence>
<evidence type="ECO:0000256" key="9">
    <source>
        <dbReference type="ARBA" id="ARBA00023224"/>
    </source>
</evidence>
<dbReference type="GO" id="GO:0009897">
    <property type="term" value="C:external side of plasma membrane"/>
    <property type="evidence" value="ECO:0000318"/>
    <property type="project" value="GO_Central"/>
</dbReference>
<feature type="domain" description="G-protein coupled receptors family 1 profile" evidence="12">
    <location>
        <begin position="59"/>
        <end position="309"/>
    </location>
</feature>
<feature type="transmembrane region" description="Helical" evidence="11">
    <location>
        <begin position="213"/>
        <end position="235"/>
    </location>
</feature>
<dbReference type="GO" id="GO:0090026">
    <property type="term" value="P:positive regulation of monocyte chemotaxis"/>
    <property type="evidence" value="ECO:0007669"/>
    <property type="project" value="Ensembl"/>
</dbReference>
<dbReference type="STRING" id="13616.ENSMODP00000014314"/>
<evidence type="ECO:0000256" key="11">
    <source>
        <dbReference type="SAM" id="Phobius"/>
    </source>
</evidence>
<dbReference type="GO" id="GO:0023019">
    <property type="term" value="P:signal transduction involved in regulation of gene expression"/>
    <property type="evidence" value="ECO:0007669"/>
    <property type="project" value="Ensembl"/>
</dbReference>
<dbReference type="GO" id="GO:0006887">
    <property type="term" value="P:exocytosis"/>
    <property type="evidence" value="ECO:0007669"/>
    <property type="project" value="Ensembl"/>
</dbReference>
<feature type="transmembrane region" description="Helical" evidence="11">
    <location>
        <begin position="155"/>
        <end position="174"/>
    </location>
</feature>
<dbReference type="GO" id="GO:0030502">
    <property type="term" value="P:negative regulation of bone mineralization"/>
    <property type="evidence" value="ECO:0007669"/>
    <property type="project" value="Ensembl"/>
</dbReference>
<dbReference type="GO" id="GO:0002548">
    <property type="term" value="P:monocyte chemotaxis"/>
    <property type="evidence" value="ECO:0007669"/>
    <property type="project" value="Ensembl"/>
</dbReference>
<dbReference type="InterPro" id="IPR002236">
    <property type="entry name" value="Chemokine_CCR1"/>
</dbReference>
<evidence type="ECO:0000313" key="13">
    <source>
        <dbReference type="Ensembl" id="ENSMODP00000014314.3"/>
    </source>
</evidence>
<evidence type="ECO:0000256" key="3">
    <source>
        <dbReference type="ARBA" id="ARBA00022692"/>
    </source>
</evidence>
<dbReference type="GO" id="GO:0045672">
    <property type="term" value="P:positive regulation of osteoclast differentiation"/>
    <property type="evidence" value="ECO:0007669"/>
    <property type="project" value="Ensembl"/>
</dbReference>
<feature type="transmembrane region" description="Helical" evidence="11">
    <location>
        <begin position="289"/>
        <end position="312"/>
    </location>
</feature>
<dbReference type="PRINTS" id="PR01106">
    <property type="entry name" value="CHEMOKINER1"/>
</dbReference>
<keyword evidence="2" id="KW-1003">Cell membrane</keyword>
<dbReference type="PRINTS" id="PR00657">
    <property type="entry name" value="CCCHEMOKINER"/>
</dbReference>
<reference evidence="13" key="2">
    <citation type="submission" date="2025-08" db="UniProtKB">
        <authorList>
            <consortium name="Ensembl"/>
        </authorList>
    </citation>
    <scope>IDENTIFICATION</scope>
</reference>
<proteinExistence type="inferred from homology"/>
<reference evidence="13" key="3">
    <citation type="submission" date="2025-09" db="UniProtKB">
        <authorList>
            <consortium name="Ensembl"/>
        </authorList>
    </citation>
    <scope>IDENTIFICATION</scope>
</reference>
<dbReference type="OrthoDB" id="5970631at2759"/>
<dbReference type="GeneTree" id="ENSGT01020000230359"/>
<dbReference type="GeneID" id="100029967"/>
<keyword evidence="8 10" id="KW-0675">Receptor</keyword>
<dbReference type="PROSITE" id="PS50262">
    <property type="entry name" value="G_PROTEIN_RECEP_F1_2"/>
    <property type="match status" value="1"/>
</dbReference>
<comment type="subcellular location">
    <subcellularLocation>
        <location evidence="1">Cell membrane</location>
        <topology evidence="1">Multi-pass membrane protein</topology>
    </subcellularLocation>
</comment>
<dbReference type="PANTHER" id="PTHR10489">
    <property type="entry name" value="CELL ADHESION MOLECULE"/>
    <property type="match status" value="1"/>
</dbReference>
<dbReference type="OMA" id="GITPCQK"/>
<dbReference type="Gene3D" id="1.20.1070.10">
    <property type="entry name" value="Rhodopsin 7-helix transmembrane proteins"/>
    <property type="match status" value="1"/>
</dbReference>
<dbReference type="InterPro" id="IPR000276">
    <property type="entry name" value="GPCR_Rhodpsn"/>
</dbReference>
<dbReference type="GO" id="GO:0006955">
    <property type="term" value="P:immune response"/>
    <property type="evidence" value="ECO:0000318"/>
    <property type="project" value="GO_Central"/>
</dbReference>
<dbReference type="KEGG" id="mdo:100029967"/>
<dbReference type="GO" id="GO:0060326">
    <property type="term" value="P:cell chemotaxis"/>
    <property type="evidence" value="ECO:0000318"/>
    <property type="project" value="GO_Central"/>
</dbReference>
<feature type="transmembrane region" description="Helical" evidence="11">
    <location>
        <begin position="79"/>
        <end position="99"/>
    </location>
</feature>
<dbReference type="Pfam" id="PF00001">
    <property type="entry name" value="7tm_1"/>
    <property type="match status" value="1"/>
</dbReference>
<keyword evidence="5 10" id="KW-0297">G-protein coupled receptor</keyword>
<dbReference type="FunFam" id="1.20.1070.10:FF:000026">
    <property type="entry name" value="C-C chemokine receptor type 5"/>
    <property type="match status" value="1"/>
</dbReference>
<dbReference type="GO" id="GO:0007249">
    <property type="term" value="P:canonical NF-kappaB signal transduction"/>
    <property type="evidence" value="ECO:0007669"/>
    <property type="project" value="Ensembl"/>
</dbReference>
<evidence type="ECO:0000256" key="2">
    <source>
        <dbReference type="ARBA" id="ARBA00022475"/>
    </source>
</evidence>
<feature type="transmembrane region" description="Helical" evidence="11">
    <location>
        <begin position="48"/>
        <end position="67"/>
    </location>
</feature>
<keyword evidence="4 11" id="KW-1133">Transmembrane helix</keyword>
<protein>
    <submittedName>
        <fullName evidence="13">C-C motif chemokine receptor 1</fullName>
    </submittedName>
</protein>
<dbReference type="PROSITE" id="PS00237">
    <property type="entry name" value="G_PROTEIN_RECEP_F1_1"/>
    <property type="match status" value="1"/>
</dbReference>
<evidence type="ECO:0000256" key="1">
    <source>
        <dbReference type="ARBA" id="ARBA00004651"/>
    </source>
</evidence>
<evidence type="ECO:0000256" key="6">
    <source>
        <dbReference type="ARBA" id="ARBA00023136"/>
    </source>
</evidence>
<dbReference type="HOGENOM" id="CLU_009579_8_3_1"/>
<dbReference type="GO" id="GO:0150078">
    <property type="term" value="P:positive regulation of neuroinflammatory response"/>
    <property type="evidence" value="ECO:0007669"/>
    <property type="project" value="Ensembl"/>
</dbReference>
<dbReference type="GO" id="GO:1900016">
    <property type="term" value="P:negative regulation of cytokine production involved in inflammatory response"/>
    <property type="evidence" value="ECO:0007669"/>
    <property type="project" value="Ensembl"/>
</dbReference>
<keyword evidence="9 10" id="KW-0807">Transducer</keyword>
<accession>F6W190</accession>
<dbReference type="SUPFAM" id="SSF81321">
    <property type="entry name" value="Family A G protein-coupled receptor-like"/>
    <property type="match status" value="1"/>
</dbReference>
<dbReference type="GO" id="GO:0035717">
    <property type="term" value="F:chemokine (C-C motif) ligand 7 binding"/>
    <property type="evidence" value="ECO:0000318"/>
    <property type="project" value="GO_Central"/>
</dbReference>
<organism evidence="13 14">
    <name type="scientific">Monodelphis domestica</name>
    <name type="common">Gray short-tailed opossum</name>
    <dbReference type="NCBI Taxonomy" id="13616"/>
    <lineage>
        <taxon>Eukaryota</taxon>
        <taxon>Metazoa</taxon>
        <taxon>Chordata</taxon>
        <taxon>Craniata</taxon>
        <taxon>Vertebrata</taxon>
        <taxon>Euteleostomi</taxon>
        <taxon>Mammalia</taxon>
        <taxon>Metatheria</taxon>
        <taxon>Didelphimorphia</taxon>
        <taxon>Didelphidae</taxon>
        <taxon>Monodelphis</taxon>
    </lineage>
</organism>
<evidence type="ECO:0000256" key="7">
    <source>
        <dbReference type="ARBA" id="ARBA00023157"/>
    </source>
</evidence>
<dbReference type="GO" id="GO:0004435">
    <property type="term" value="F:phosphatidylinositol-4,5-bisphosphate phospholipase C activity"/>
    <property type="evidence" value="ECO:0007669"/>
    <property type="project" value="Ensembl"/>
</dbReference>
<dbReference type="GO" id="GO:0006874">
    <property type="term" value="P:intracellular calcium ion homeostasis"/>
    <property type="evidence" value="ECO:0007669"/>
    <property type="project" value="Ensembl"/>
</dbReference>
<dbReference type="PANTHER" id="PTHR10489:SF711">
    <property type="entry name" value="C-C CHEMOKINE RECEPTOR TYPE 1"/>
    <property type="match status" value="1"/>
</dbReference>
<dbReference type="GO" id="GO:0071791">
    <property type="term" value="F:chemokine (C-C motif) ligand 5 binding"/>
    <property type="evidence" value="ECO:0000318"/>
    <property type="project" value="GO_Central"/>
</dbReference>
<dbReference type="GO" id="GO:0005737">
    <property type="term" value="C:cytoplasm"/>
    <property type="evidence" value="ECO:0000318"/>
    <property type="project" value="GO_Central"/>
</dbReference>
<keyword evidence="14" id="KW-1185">Reference proteome</keyword>
<dbReference type="InParanoid" id="F6W190"/>
<dbReference type="GO" id="GO:0007267">
    <property type="term" value="P:cell-cell signaling"/>
    <property type="evidence" value="ECO:0007669"/>
    <property type="project" value="Ensembl"/>
</dbReference>
<dbReference type="GO" id="GO:0006954">
    <property type="term" value="P:inflammatory response"/>
    <property type="evidence" value="ECO:0000318"/>
    <property type="project" value="GO_Central"/>
</dbReference>
<dbReference type="Proteomes" id="UP000002280">
    <property type="component" value="Chromosome 8"/>
</dbReference>
<sequence length="363" mass="42255">MGTSAPLLDFTVPEYNSSFPEYYYFGEDAIPCFKYNIKELASKFLPPLYSLVFIVGLLGNAAVVLILTKYKRLTSMTNIYLFNLAISDLLFLVTIPFWIHYEKQNDWVFGNAMCKLLTGLHYLGLYSEIFFIILLTVDRYVAIVHAVFAIRVRRVVLSVTTSIITWVIALLVSLPDIIFTKTQWEFTHYTCSLHFPHETARIWRKFQALKLNFLGLILPMWIMIACYTGIIRILLKRRNEKKWKAVKLIFAIMIIFFLFWTPYSITILISAFDEFIFTLDCEKSKQLDLAIQVTEVIAFTHCCVNPVIYAFIGERFQKYLSHFARNHIAVHLCRRVPSFLKDRLERASSISPPTGEHEISDEF</sequence>